<accession>A0A1M5SH29</accession>
<dbReference type="OrthoDB" id="9812066at2"/>
<name>A0A1M5SH29_9BACT</name>
<dbReference type="PIRSF" id="PIRSF018634">
    <property type="entry name" value="UCP018634"/>
    <property type="match status" value="1"/>
</dbReference>
<evidence type="ECO:0000313" key="1">
    <source>
        <dbReference type="EMBL" id="SHH37568.1"/>
    </source>
</evidence>
<dbReference type="Pfam" id="PF06296">
    <property type="entry name" value="RelE"/>
    <property type="match status" value="1"/>
</dbReference>
<dbReference type="InterPro" id="IPR009387">
    <property type="entry name" value="HigB-2"/>
</dbReference>
<protein>
    <recommendedName>
        <fullName evidence="3">RelE toxin of RelE / RelB toxin-antitoxin system</fullName>
    </recommendedName>
</protein>
<sequence>MKKLMTKRFAKWSAKQKIHSRALEEALSEVISGNYGVNLGGNVYKKRIRFEGQGKSGSGRTIICYKTDDRAIFVHGFTKKEKSNLSDKELVAFKELAKILLNLSSEDLDMAISSGALREVRS</sequence>
<gene>
    <name evidence="1" type="ORF">SAMN02745124_00337</name>
</gene>
<dbReference type="EMBL" id="FQXS01000001">
    <property type="protein sequence ID" value="SHH37568.1"/>
    <property type="molecule type" value="Genomic_DNA"/>
</dbReference>
<evidence type="ECO:0000313" key="2">
    <source>
        <dbReference type="Proteomes" id="UP000184139"/>
    </source>
</evidence>
<dbReference type="STRING" id="1121409.SAMN02745124_00337"/>
<dbReference type="Proteomes" id="UP000184139">
    <property type="component" value="Unassembled WGS sequence"/>
</dbReference>
<dbReference type="AlphaFoldDB" id="A0A1M5SH29"/>
<reference evidence="1 2" key="1">
    <citation type="submission" date="2016-11" db="EMBL/GenBank/DDBJ databases">
        <authorList>
            <person name="Jaros S."/>
            <person name="Januszkiewicz K."/>
            <person name="Wedrychowicz H."/>
        </authorList>
    </citation>
    <scope>NUCLEOTIDE SEQUENCE [LARGE SCALE GENOMIC DNA]</scope>
    <source>
        <strain evidence="1 2">DSM 9705</strain>
    </source>
</reference>
<dbReference type="RefSeq" id="WP_073373079.1">
    <property type="nucleotide sequence ID" value="NZ_FQXS01000001.1"/>
</dbReference>
<organism evidence="1 2">
    <name type="scientific">Desulfofustis glycolicus DSM 9705</name>
    <dbReference type="NCBI Taxonomy" id="1121409"/>
    <lineage>
        <taxon>Bacteria</taxon>
        <taxon>Pseudomonadati</taxon>
        <taxon>Thermodesulfobacteriota</taxon>
        <taxon>Desulfobulbia</taxon>
        <taxon>Desulfobulbales</taxon>
        <taxon>Desulfocapsaceae</taxon>
        <taxon>Desulfofustis</taxon>
    </lineage>
</organism>
<proteinExistence type="predicted"/>
<keyword evidence="2" id="KW-1185">Reference proteome</keyword>
<evidence type="ECO:0008006" key="3">
    <source>
        <dbReference type="Google" id="ProtNLM"/>
    </source>
</evidence>